<feature type="transmembrane region" description="Helical" evidence="1">
    <location>
        <begin position="7"/>
        <end position="30"/>
    </location>
</feature>
<organism evidence="2 3">
    <name type="scientific">Pedosphaera parvula (strain Ellin514)</name>
    <dbReference type="NCBI Taxonomy" id="320771"/>
    <lineage>
        <taxon>Bacteria</taxon>
        <taxon>Pseudomonadati</taxon>
        <taxon>Verrucomicrobiota</taxon>
        <taxon>Pedosphaerae</taxon>
        <taxon>Pedosphaerales</taxon>
        <taxon>Pedosphaeraceae</taxon>
        <taxon>Pedosphaera</taxon>
    </lineage>
</organism>
<evidence type="ECO:0000313" key="2">
    <source>
        <dbReference type="EMBL" id="EEF61497.1"/>
    </source>
</evidence>
<protein>
    <submittedName>
        <fullName evidence="2">Uncharacterized protein</fullName>
    </submittedName>
</protein>
<name>B9XEZ9_PEDPL</name>
<evidence type="ECO:0000313" key="3">
    <source>
        <dbReference type="Proteomes" id="UP000003688"/>
    </source>
</evidence>
<comment type="caution">
    <text evidence="2">The sequence shown here is derived from an EMBL/GenBank/DDBJ whole genome shotgun (WGS) entry which is preliminary data.</text>
</comment>
<accession>B9XEZ9</accession>
<sequence length="337" mass="36495" precursor="true">MSWIKRNIGFVIGSLVALGLLGAGVFYLFAKIGNANGITEEIQKQYTELDRLNKLNPHPGSGKVDNVKIAKEHEQKLRAYMAKAQPLFQRVPPIPDSPKISNAEFAAQLRNTVAQLRRDAEQASVQIPKDYYFTFEAQRRLMLFDAGSLEKLAVHLGEIKALSEIFFSAKINSLDAVKRELVSTNDNNPGDYLTGKKTVSTPLADVTPYEFTFKSFSPELAQVLSGLANSPNGFIVKSINVEPAPQVENIQGMPGAMPVPLQPQAYVQPFYPPPGGGGADAVLGPGRRGAANYIPQPVPAAQPTARTGAGGMTTALNERPLRITMVVEVVKMKPAAK</sequence>
<reference evidence="2 3" key="1">
    <citation type="journal article" date="2011" name="J. Bacteriol.">
        <title>Genome sequence of 'Pedosphaera parvula' Ellin514, an aerobic Verrucomicrobial isolate from pasture soil.</title>
        <authorList>
            <person name="Kant R."/>
            <person name="van Passel M.W."/>
            <person name="Sangwan P."/>
            <person name="Palva A."/>
            <person name="Lucas S."/>
            <person name="Copeland A."/>
            <person name="Lapidus A."/>
            <person name="Glavina Del Rio T."/>
            <person name="Dalin E."/>
            <person name="Tice H."/>
            <person name="Bruce D."/>
            <person name="Goodwin L."/>
            <person name="Pitluck S."/>
            <person name="Chertkov O."/>
            <person name="Larimer F.W."/>
            <person name="Land M.L."/>
            <person name="Hauser L."/>
            <person name="Brettin T.S."/>
            <person name="Detter J.C."/>
            <person name="Han S."/>
            <person name="de Vos W.M."/>
            <person name="Janssen P.H."/>
            <person name="Smidt H."/>
        </authorList>
    </citation>
    <scope>NUCLEOTIDE SEQUENCE [LARGE SCALE GENOMIC DNA]</scope>
    <source>
        <strain evidence="2 3">Ellin514</strain>
    </source>
</reference>
<keyword evidence="1" id="KW-0812">Transmembrane</keyword>
<dbReference type="AlphaFoldDB" id="B9XEZ9"/>
<gene>
    <name evidence="2" type="ORF">Cflav_PD4175</name>
</gene>
<keyword evidence="3" id="KW-1185">Reference proteome</keyword>
<keyword evidence="1" id="KW-1133">Transmembrane helix</keyword>
<evidence type="ECO:0000256" key="1">
    <source>
        <dbReference type="SAM" id="Phobius"/>
    </source>
</evidence>
<dbReference type="STRING" id="320771.Cflav_PD4175"/>
<proteinExistence type="predicted"/>
<dbReference type="OrthoDB" id="9845798at2"/>
<dbReference type="EMBL" id="ABOX02000009">
    <property type="protein sequence ID" value="EEF61497.1"/>
    <property type="molecule type" value="Genomic_DNA"/>
</dbReference>
<keyword evidence="1" id="KW-0472">Membrane</keyword>
<dbReference type="Proteomes" id="UP000003688">
    <property type="component" value="Unassembled WGS sequence"/>
</dbReference>
<dbReference type="RefSeq" id="WP_007414389.1">
    <property type="nucleotide sequence ID" value="NZ_ABOX02000009.1"/>
</dbReference>